<evidence type="ECO:0000256" key="5">
    <source>
        <dbReference type="ARBA" id="ARBA00048488"/>
    </source>
</evidence>
<dbReference type="RefSeq" id="WP_167676971.1">
    <property type="nucleotide sequence ID" value="NZ_CP050313.1"/>
</dbReference>
<evidence type="ECO:0000256" key="7">
    <source>
        <dbReference type="HAMAP-Rule" id="MF_01401"/>
    </source>
</evidence>
<dbReference type="InterPro" id="IPR011057">
    <property type="entry name" value="Mss4-like_sf"/>
</dbReference>
<comment type="catalytic activity">
    <reaction evidence="5">
        <text>L-methionyl-[protein] + [thioredoxin]-disulfide + H2O = L-methionyl-(R)-S-oxide-[protein] + [thioredoxin]-dithiol</text>
        <dbReference type="Rhea" id="RHEA:24164"/>
        <dbReference type="Rhea" id="RHEA-COMP:10698"/>
        <dbReference type="Rhea" id="RHEA-COMP:10700"/>
        <dbReference type="Rhea" id="RHEA-COMP:12313"/>
        <dbReference type="Rhea" id="RHEA-COMP:12314"/>
        <dbReference type="ChEBI" id="CHEBI:15377"/>
        <dbReference type="ChEBI" id="CHEBI:16044"/>
        <dbReference type="ChEBI" id="CHEBI:29950"/>
        <dbReference type="ChEBI" id="CHEBI:45764"/>
        <dbReference type="ChEBI" id="CHEBI:50058"/>
        <dbReference type="EC" id="1.8.4.12"/>
    </reaction>
</comment>
<dbReference type="EC" id="1.8.4.11" evidence="7"/>
<dbReference type="Gene3D" id="3.30.1060.10">
    <property type="entry name" value="Peptide methionine sulphoxide reductase MsrA"/>
    <property type="match status" value="1"/>
</dbReference>
<feature type="domain" description="MsrB" evidence="8">
    <location>
        <begin position="1"/>
        <end position="117"/>
    </location>
</feature>
<dbReference type="PANTHER" id="PTHR43774">
    <property type="entry name" value="PEPTIDE METHIONINE SULFOXIDE REDUCTASE"/>
    <property type="match status" value="1"/>
</dbReference>
<evidence type="ECO:0000256" key="4">
    <source>
        <dbReference type="ARBA" id="ARBA00047806"/>
    </source>
</evidence>
<evidence type="ECO:0000256" key="2">
    <source>
        <dbReference type="ARBA" id="ARBA00023268"/>
    </source>
</evidence>
<comment type="catalytic activity">
    <reaction evidence="6 7">
        <text>[thioredoxin]-disulfide + L-methionine + H2O = L-methionine (S)-S-oxide + [thioredoxin]-dithiol</text>
        <dbReference type="Rhea" id="RHEA:19993"/>
        <dbReference type="Rhea" id="RHEA-COMP:10698"/>
        <dbReference type="Rhea" id="RHEA-COMP:10700"/>
        <dbReference type="ChEBI" id="CHEBI:15377"/>
        <dbReference type="ChEBI" id="CHEBI:29950"/>
        <dbReference type="ChEBI" id="CHEBI:50058"/>
        <dbReference type="ChEBI" id="CHEBI:57844"/>
        <dbReference type="ChEBI" id="CHEBI:58772"/>
        <dbReference type="EC" id="1.8.4.11"/>
    </reaction>
</comment>
<gene>
    <name evidence="7" type="primary">msrA</name>
    <name evidence="9" type="ORF">HBH39_07365</name>
</gene>
<evidence type="ECO:0000256" key="3">
    <source>
        <dbReference type="ARBA" id="ARBA00024679"/>
    </source>
</evidence>
<dbReference type="AlphaFoldDB" id="A0A6G9QID5"/>
<dbReference type="KEGG" id="saes:HBH39_07365"/>
<dbReference type="HAMAP" id="MF_01401">
    <property type="entry name" value="MsrA"/>
    <property type="match status" value="1"/>
</dbReference>
<dbReference type="GO" id="GO:0033743">
    <property type="term" value="F:peptide-methionine (R)-S-oxide reductase activity"/>
    <property type="evidence" value="ECO:0007669"/>
    <property type="project" value="UniProtKB-EC"/>
</dbReference>
<dbReference type="Pfam" id="PF01625">
    <property type="entry name" value="PMSR"/>
    <property type="match status" value="1"/>
</dbReference>
<dbReference type="Proteomes" id="UP000502608">
    <property type="component" value="Chromosome"/>
</dbReference>
<evidence type="ECO:0000256" key="1">
    <source>
        <dbReference type="ARBA" id="ARBA00023002"/>
    </source>
</evidence>
<comment type="similarity">
    <text evidence="7">Belongs to the MsrA Met sulfoxide reductase family.</text>
</comment>
<dbReference type="InterPro" id="IPR002569">
    <property type="entry name" value="Met_Sox_Rdtase_MsrA_dom"/>
</dbReference>
<dbReference type="Gene3D" id="2.170.150.20">
    <property type="entry name" value="Peptide methionine sulfoxide reductase"/>
    <property type="match status" value="1"/>
</dbReference>
<accession>A0A6G9QID5</accession>
<evidence type="ECO:0000313" key="9">
    <source>
        <dbReference type="EMBL" id="QIR14324.1"/>
    </source>
</evidence>
<dbReference type="Pfam" id="PF01641">
    <property type="entry name" value="SelR"/>
    <property type="match status" value="1"/>
</dbReference>
<name>A0A6G9QID5_9GAMM</name>
<feature type="active site" evidence="7">
    <location>
        <position position="136"/>
    </location>
</feature>
<evidence type="ECO:0000313" key="10">
    <source>
        <dbReference type="Proteomes" id="UP000502608"/>
    </source>
</evidence>
<dbReference type="NCBIfam" id="TIGR00401">
    <property type="entry name" value="msrA"/>
    <property type="match status" value="1"/>
</dbReference>
<organism evidence="9 10">
    <name type="scientific">Shewanella aestuarii</name>
    <dbReference type="NCBI Taxonomy" id="1028752"/>
    <lineage>
        <taxon>Bacteria</taxon>
        <taxon>Pseudomonadati</taxon>
        <taxon>Pseudomonadota</taxon>
        <taxon>Gammaproteobacteria</taxon>
        <taxon>Alteromonadales</taxon>
        <taxon>Shewanellaceae</taxon>
        <taxon>Shewanella</taxon>
    </lineage>
</organism>
<reference evidence="9 10" key="1">
    <citation type="submission" date="2020-03" db="EMBL/GenBank/DDBJ databases">
        <title>Complete genome sequence of Shewanella sp.</title>
        <authorList>
            <person name="Kim Y.-S."/>
            <person name="Kim S.-J."/>
            <person name="Jung H.-K."/>
            <person name="Kim K.-H."/>
        </authorList>
    </citation>
    <scope>NUCLEOTIDE SEQUENCE [LARGE SCALE GENOMIC DNA]</scope>
    <source>
        <strain evidence="9 10">PN3F2</strain>
    </source>
</reference>
<dbReference type="NCBIfam" id="NF004036">
    <property type="entry name" value="PRK05508.1"/>
    <property type="match status" value="1"/>
</dbReference>
<dbReference type="PROSITE" id="PS51790">
    <property type="entry name" value="MSRB"/>
    <property type="match status" value="1"/>
</dbReference>
<keyword evidence="1 7" id="KW-0560">Oxidoreductase</keyword>
<comment type="catalytic activity">
    <reaction evidence="4 7">
        <text>L-methionyl-[protein] + [thioredoxin]-disulfide + H2O = L-methionyl-(S)-S-oxide-[protein] + [thioredoxin]-dithiol</text>
        <dbReference type="Rhea" id="RHEA:14217"/>
        <dbReference type="Rhea" id="RHEA-COMP:10698"/>
        <dbReference type="Rhea" id="RHEA-COMP:10700"/>
        <dbReference type="Rhea" id="RHEA-COMP:12313"/>
        <dbReference type="Rhea" id="RHEA-COMP:12315"/>
        <dbReference type="ChEBI" id="CHEBI:15377"/>
        <dbReference type="ChEBI" id="CHEBI:16044"/>
        <dbReference type="ChEBI" id="CHEBI:29950"/>
        <dbReference type="ChEBI" id="CHEBI:44120"/>
        <dbReference type="ChEBI" id="CHEBI:50058"/>
        <dbReference type="EC" id="1.8.4.11"/>
    </reaction>
</comment>
<protein>
    <recommendedName>
        <fullName evidence="7">Peptide methionine sulfoxide reductase MsrA</fullName>
        <shortName evidence="7">Protein-methionine-S-oxide reductase</shortName>
        <ecNumber evidence="7">1.8.4.11</ecNumber>
    </recommendedName>
    <alternativeName>
        <fullName evidence="7">Peptide-methionine (S)-S-oxide reductase</fullName>
        <shortName evidence="7">Peptide Met(O) reductase</shortName>
    </alternativeName>
</protein>
<dbReference type="InterPro" id="IPR002579">
    <property type="entry name" value="Met_Sox_Rdtase_MsrB_dom"/>
</dbReference>
<dbReference type="InterPro" id="IPR036509">
    <property type="entry name" value="Met_Sox_Rdtase_MsrA_sf"/>
</dbReference>
<dbReference type="SUPFAM" id="SSF51316">
    <property type="entry name" value="Mss4-like"/>
    <property type="match status" value="1"/>
</dbReference>
<dbReference type="EMBL" id="CP050313">
    <property type="protein sequence ID" value="QIR14324.1"/>
    <property type="molecule type" value="Genomic_DNA"/>
</dbReference>
<keyword evidence="10" id="KW-1185">Reference proteome</keyword>
<proteinExistence type="inferred from homology"/>
<dbReference type="NCBIfam" id="NF004042">
    <property type="entry name" value="PRK05550.1"/>
    <property type="match status" value="1"/>
</dbReference>
<keyword evidence="2" id="KW-0511">Multifunctional enzyme</keyword>
<sequence>MKPLTDFEKYVIEQKGTERPFSGEYVNHDAKGQYLCKKCLAPLYKSEHKFNAHCGWPAFDDEIPGAVKRTIDADGQRVEITCFQCGGHLGHVFEGEQLTPKNVRHCVNSVSMIFQAAPDSTTNLSISEFATFGAGCFWCVEAIFAALKGVIKVQSGYAGGEARHANYDSVCSGRTGHAEVVHIEFDPSMISYDELLEVLFKSHDPTTLNQQGNDKGTQYRSVIFTHNAEQILKANQMIEQLQQARIWPNPIVTEISAFENFYPAESYHDDYFAKHGEQPYCQMVVKPKVDKFKKLFADKLK</sequence>
<evidence type="ECO:0000256" key="6">
    <source>
        <dbReference type="ARBA" id="ARBA00048782"/>
    </source>
</evidence>
<dbReference type="SUPFAM" id="SSF55068">
    <property type="entry name" value="Peptide methionine sulfoxide reductase"/>
    <property type="match status" value="1"/>
</dbReference>
<comment type="function">
    <text evidence="3 7">Has an important function as a repair enzyme for proteins that have been inactivated by oxidation. Catalyzes the reversible oxidation-reduction of methionine sulfoxide in proteins to methionine.</text>
</comment>
<evidence type="ECO:0000259" key="8">
    <source>
        <dbReference type="PROSITE" id="PS51790"/>
    </source>
</evidence>
<dbReference type="GO" id="GO:0008113">
    <property type="term" value="F:peptide-methionine (S)-S-oxide reductase activity"/>
    <property type="evidence" value="ECO:0007669"/>
    <property type="project" value="UniProtKB-UniRule"/>
</dbReference>
<dbReference type="PANTHER" id="PTHR43774:SF1">
    <property type="entry name" value="PEPTIDE METHIONINE SULFOXIDE REDUCTASE MSRA 2"/>
    <property type="match status" value="1"/>
</dbReference>